<dbReference type="Pfam" id="PF12156">
    <property type="entry name" value="ATPase-cat_bd"/>
    <property type="match status" value="1"/>
</dbReference>
<feature type="transmembrane region" description="Helical" evidence="16">
    <location>
        <begin position="267"/>
        <end position="285"/>
    </location>
</feature>
<dbReference type="eggNOG" id="COG2608">
    <property type="taxonomic scope" value="Bacteria"/>
</dbReference>
<dbReference type="Pfam" id="PF00122">
    <property type="entry name" value="E1-E2_ATPase"/>
    <property type="match status" value="1"/>
</dbReference>
<dbReference type="InterPro" id="IPR018303">
    <property type="entry name" value="ATPase_P-typ_P_site"/>
</dbReference>
<dbReference type="GO" id="GO:0012505">
    <property type="term" value="C:endomembrane system"/>
    <property type="evidence" value="ECO:0007669"/>
    <property type="project" value="UniProtKB-SubCell"/>
</dbReference>
<dbReference type="GO" id="GO:0055070">
    <property type="term" value="P:copper ion homeostasis"/>
    <property type="evidence" value="ECO:0007669"/>
    <property type="project" value="TreeGrafter"/>
</dbReference>
<name>D5V2L7_ARCNC</name>
<evidence type="ECO:0000256" key="11">
    <source>
        <dbReference type="ARBA" id="ARBA00023136"/>
    </source>
</evidence>
<feature type="transmembrane region" description="Helical" evidence="16">
    <location>
        <begin position="423"/>
        <end position="441"/>
    </location>
</feature>
<evidence type="ECO:0000256" key="12">
    <source>
        <dbReference type="ARBA" id="ARBA00037143"/>
    </source>
</evidence>
<feature type="transmembrane region" description="Helical" evidence="16">
    <location>
        <begin position="170"/>
        <end position="189"/>
    </location>
</feature>
<dbReference type="CDD" id="cd02079">
    <property type="entry name" value="P-type_ATPase_HM"/>
    <property type="match status" value="1"/>
</dbReference>
<dbReference type="InterPro" id="IPR001757">
    <property type="entry name" value="P_typ_ATPase"/>
</dbReference>
<dbReference type="SFLD" id="SFLDG00002">
    <property type="entry name" value="C1.7:_P-type_atpase_like"/>
    <property type="match status" value="1"/>
</dbReference>
<dbReference type="EC" id="7.2.2.9" evidence="13"/>
<feature type="transmembrane region" description="Helical" evidence="16">
    <location>
        <begin position="461"/>
        <end position="486"/>
    </location>
</feature>
<evidence type="ECO:0000256" key="1">
    <source>
        <dbReference type="ARBA" id="ARBA00004127"/>
    </source>
</evidence>
<feature type="transmembrane region" description="Helical" evidence="16">
    <location>
        <begin position="766"/>
        <end position="783"/>
    </location>
</feature>
<dbReference type="InterPro" id="IPR008250">
    <property type="entry name" value="ATPase_P-typ_transduc_dom_A_sf"/>
</dbReference>
<evidence type="ECO:0000256" key="4">
    <source>
        <dbReference type="ARBA" id="ARBA00022553"/>
    </source>
</evidence>
<evidence type="ECO:0000256" key="6">
    <source>
        <dbReference type="ARBA" id="ARBA00022723"/>
    </source>
</evidence>
<dbReference type="GO" id="GO:0005507">
    <property type="term" value="F:copper ion binding"/>
    <property type="evidence" value="ECO:0007669"/>
    <property type="project" value="TreeGrafter"/>
</dbReference>
<dbReference type="PROSITE" id="PS50846">
    <property type="entry name" value="HMA_2"/>
    <property type="match status" value="1"/>
</dbReference>
<dbReference type="SUPFAM" id="SSF56784">
    <property type="entry name" value="HAD-like"/>
    <property type="match status" value="1"/>
</dbReference>
<dbReference type="RefSeq" id="WP_013134594.1">
    <property type="nucleotide sequence ID" value="NC_014166.1"/>
</dbReference>
<dbReference type="InterPro" id="IPR059000">
    <property type="entry name" value="ATPase_P-type_domA"/>
</dbReference>
<dbReference type="InterPro" id="IPR023298">
    <property type="entry name" value="ATPase_P-typ_TM_dom_sf"/>
</dbReference>
<keyword evidence="6 16" id="KW-0479">Metal-binding</keyword>
<evidence type="ECO:0000256" key="3">
    <source>
        <dbReference type="ARBA" id="ARBA00006024"/>
    </source>
</evidence>
<keyword evidence="5 16" id="KW-0812">Transmembrane</keyword>
<dbReference type="Gene3D" id="2.70.150.10">
    <property type="entry name" value="Calcium-transporting ATPase, cytoplasmic transduction domain A"/>
    <property type="match status" value="1"/>
</dbReference>
<dbReference type="Gene3D" id="3.40.50.1000">
    <property type="entry name" value="HAD superfamily/HAD-like"/>
    <property type="match status" value="1"/>
</dbReference>
<evidence type="ECO:0000256" key="5">
    <source>
        <dbReference type="ARBA" id="ARBA00022692"/>
    </source>
</evidence>
<dbReference type="PANTHER" id="PTHR43520">
    <property type="entry name" value="ATP7, ISOFORM B"/>
    <property type="match status" value="1"/>
</dbReference>
<keyword evidence="10 16" id="KW-1133">Transmembrane helix</keyword>
<comment type="subcellular location">
    <subcellularLocation>
        <location evidence="2 16">Cell membrane</location>
    </subcellularLocation>
    <subcellularLocation>
        <location evidence="1">Endomembrane system</location>
        <topology evidence="1">Multi-pass membrane protein</topology>
    </subcellularLocation>
</comment>
<dbReference type="CDD" id="cd00371">
    <property type="entry name" value="HMA"/>
    <property type="match status" value="1"/>
</dbReference>
<evidence type="ECO:0000256" key="10">
    <source>
        <dbReference type="ARBA" id="ARBA00022989"/>
    </source>
</evidence>
<dbReference type="EMBL" id="CP001999">
    <property type="protein sequence ID" value="ADG92449.1"/>
    <property type="molecule type" value="Genomic_DNA"/>
</dbReference>
<dbReference type="InterPro" id="IPR006121">
    <property type="entry name" value="HMA_dom"/>
</dbReference>
<dbReference type="SUPFAM" id="SSF81665">
    <property type="entry name" value="Calcium ATPase, transmembrane domain M"/>
    <property type="match status" value="1"/>
</dbReference>
<comment type="similarity">
    <text evidence="3 16">Belongs to the cation transport ATPase (P-type) (TC 3.A.3) family. Type IB subfamily.</text>
</comment>
<dbReference type="SFLD" id="SFLDS00003">
    <property type="entry name" value="Haloacid_Dehalogenase"/>
    <property type="match status" value="1"/>
</dbReference>
<keyword evidence="19" id="KW-1185">Reference proteome</keyword>
<dbReference type="InterPro" id="IPR036163">
    <property type="entry name" value="HMA_dom_sf"/>
</dbReference>
<organism evidence="18 19">
    <name type="scientific">Arcobacter nitrofigilis (strain ATCC 33309 / DSM 7299 / CCUG 15893 / LMG 7604 / NCTC 12251 / CI)</name>
    <name type="common">Campylobacter nitrofigilis</name>
    <dbReference type="NCBI Taxonomy" id="572480"/>
    <lineage>
        <taxon>Bacteria</taxon>
        <taxon>Pseudomonadati</taxon>
        <taxon>Campylobacterota</taxon>
        <taxon>Epsilonproteobacteria</taxon>
        <taxon>Campylobacterales</taxon>
        <taxon>Arcobacteraceae</taxon>
        <taxon>Arcobacter</taxon>
    </lineage>
</organism>
<keyword evidence="11 16" id="KW-0472">Membrane</keyword>
<evidence type="ECO:0000313" key="18">
    <source>
        <dbReference type="EMBL" id="ADG92449.1"/>
    </source>
</evidence>
<dbReference type="eggNOG" id="COG2217">
    <property type="taxonomic scope" value="Bacteria"/>
</dbReference>
<comment type="function">
    <text evidence="12">Probably involved in copper export.</text>
</comment>
<dbReference type="PRINTS" id="PR00943">
    <property type="entry name" value="CUATPASE"/>
</dbReference>
<protein>
    <recommendedName>
        <fullName evidence="14">Copper-transporting ATPase</fullName>
        <ecNumber evidence="13">7.2.2.9</ecNumber>
    </recommendedName>
</protein>
<dbReference type="Gene3D" id="3.30.70.100">
    <property type="match status" value="1"/>
</dbReference>
<dbReference type="Gene3D" id="3.40.1110.10">
    <property type="entry name" value="Calcium-transporting ATPase, cytoplasmic domain N"/>
    <property type="match status" value="1"/>
</dbReference>
<dbReference type="SUPFAM" id="SSF55008">
    <property type="entry name" value="HMA, heavy metal-associated domain"/>
    <property type="match status" value="1"/>
</dbReference>
<dbReference type="InterPro" id="IPR023214">
    <property type="entry name" value="HAD_sf"/>
</dbReference>
<keyword evidence="8 16" id="KW-0067">ATP-binding</keyword>
<dbReference type="SFLD" id="SFLDF00027">
    <property type="entry name" value="p-type_atpase"/>
    <property type="match status" value="1"/>
</dbReference>
<evidence type="ECO:0000256" key="16">
    <source>
        <dbReference type="RuleBase" id="RU362081"/>
    </source>
</evidence>
<dbReference type="STRING" id="572480.Arnit_0785"/>
<dbReference type="Pfam" id="PF00403">
    <property type="entry name" value="HMA"/>
    <property type="match status" value="1"/>
</dbReference>
<dbReference type="KEGG" id="ant:Arnit_0785"/>
<evidence type="ECO:0000256" key="9">
    <source>
        <dbReference type="ARBA" id="ARBA00022967"/>
    </source>
</evidence>
<evidence type="ECO:0000256" key="2">
    <source>
        <dbReference type="ARBA" id="ARBA00004236"/>
    </source>
</evidence>
<dbReference type="PRINTS" id="PR00119">
    <property type="entry name" value="CATATPASE"/>
</dbReference>
<dbReference type="OrthoDB" id="2490525at2"/>
<dbReference type="GO" id="GO:0016887">
    <property type="term" value="F:ATP hydrolysis activity"/>
    <property type="evidence" value="ECO:0007669"/>
    <property type="project" value="InterPro"/>
</dbReference>
<dbReference type="PROSITE" id="PS00154">
    <property type="entry name" value="ATPASE_E1_E2"/>
    <property type="match status" value="1"/>
</dbReference>
<feature type="transmembrane region" description="Helical" evidence="16">
    <location>
        <begin position="209"/>
        <end position="227"/>
    </location>
</feature>
<dbReference type="NCBIfam" id="TIGR01525">
    <property type="entry name" value="ATPase-IB_hvy"/>
    <property type="match status" value="1"/>
</dbReference>
<accession>D5V2L7</accession>
<dbReference type="GO" id="GO:0043682">
    <property type="term" value="F:P-type divalent copper transporter activity"/>
    <property type="evidence" value="ECO:0007669"/>
    <property type="project" value="UniProtKB-EC"/>
</dbReference>
<dbReference type="InterPro" id="IPR023299">
    <property type="entry name" value="ATPase_P-typ_cyto_dom_N"/>
</dbReference>
<evidence type="ECO:0000256" key="15">
    <source>
        <dbReference type="ARBA" id="ARBA00047424"/>
    </source>
</evidence>
<evidence type="ECO:0000256" key="13">
    <source>
        <dbReference type="ARBA" id="ARBA00038904"/>
    </source>
</evidence>
<dbReference type="PANTHER" id="PTHR43520:SF8">
    <property type="entry name" value="P-TYPE CU(+) TRANSPORTER"/>
    <property type="match status" value="1"/>
</dbReference>
<feature type="transmembrane region" description="Helical" evidence="16">
    <location>
        <begin position="239"/>
        <end position="261"/>
    </location>
</feature>
<dbReference type="Pfam" id="PF00702">
    <property type="entry name" value="Hydrolase"/>
    <property type="match status" value="1"/>
</dbReference>
<dbReference type="InterPro" id="IPR036412">
    <property type="entry name" value="HAD-like_sf"/>
</dbReference>
<proteinExistence type="inferred from homology"/>
<keyword evidence="16" id="KW-1003">Cell membrane</keyword>
<dbReference type="InterPro" id="IPR021993">
    <property type="entry name" value="ATPase-cat-bd"/>
</dbReference>
<dbReference type="SUPFAM" id="SSF81653">
    <property type="entry name" value="Calcium ATPase, transduction domain A"/>
    <property type="match status" value="1"/>
</dbReference>
<dbReference type="AlphaFoldDB" id="D5V2L7"/>
<keyword evidence="9" id="KW-1278">Translocase</keyword>
<dbReference type="InterPro" id="IPR027256">
    <property type="entry name" value="P-typ_ATPase_IB"/>
</dbReference>
<feature type="domain" description="HMA" evidence="17">
    <location>
        <begin position="86"/>
        <end position="152"/>
    </location>
</feature>
<keyword evidence="7 16" id="KW-0547">Nucleotide-binding</keyword>
<evidence type="ECO:0000313" key="19">
    <source>
        <dbReference type="Proteomes" id="UP000000939"/>
    </source>
</evidence>
<evidence type="ECO:0000259" key="17">
    <source>
        <dbReference type="PROSITE" id="PS50846"/>
    </source>
</evidence>
<evidence type="ECO:0000256" key="14">
    <source>
        <dbReference type="ARBA" id="ARBA00040690"/>
    </source>
</evidence>
<comment type="catalytic activity">
    <reaction evidence="15">
        <text>Cu(2+)(in) + ATP + H2O = Cu(2+)(out) + ADP + phosphate + H(+)</text>
        <dbReference type="Rhea" id="RHEA:10376"/>
        <dbReference type="ChEBI" id="CHEBI:15377"/>
        <dbReference type="ChEBI" id="CHEBI:15378"/>
        <dbReference type="ChEBI" id="CHEBI:29036"/>
        <dbReference type="ChEBI" id="CHEBI:30616"/>
        <dbReference type="ChEBI" id="CHEBI:43474"/>
        <dbReference type="ChEBI" id="CHEBI:456216"/>
        <dbReference type="EC" id="7.2.2.9"/>
    </reaction>
</comment>
<dbReference type="NCBIfam" id="TIGR01494">
    <property type="entry name" value="ATPase_P-type"/>
    <property type="match status" value="1"/>
</dbReference>
<evidence type="ECO:0000256" key="8">
    <source>
        <dbReference type="ARBA" id="ARBA00022840"/>
    </source>
</evidence>
<sequence>MSKVKCNHCHLEFSESIMIKEEELNFCCKGCQGVYHLLQDQNLDSFYDKLGSKTIQPPLEVSSDLNKFDTQSFEKIYVTEDENGYKKVDLIIEGIHCAACIWLNEKVLYNTDGIIDANINFTNNKAKVVWNSKKIALSQIIEKIRSIGYNAFAYNSKIADEKASLAKRDYFIRMMVAVFATMNIMMLSVGKYTGFFTGITPEVKHLMNLGEFILATPVLFYSGWIFYRGAYYGLKNRILNMDFLVSVGATFTYIYSVFILFGLKGESYFDSVSMIITFVLVGKYLEVLGKKSAVDTLDTIKSQIPLETTLIKDGNKIEVSVEDIQIGDIVELKTGDKASVDGIIIKGESSFDESSISGESLPIYKKVDDVIYSGTLNQDSLVQYRVTKTFKDSTLNSIVTLLEDSLASKPKIEHKANEISKGFSVMILTLSILTFFVWYYFGINLGFDYDGVNHFEKSFIVAISVIVIACPCALALATPIASLIGISELAKKGLLFKEAKFIEELARTTKLVVDKTGTITNGKLSIVKAQILDENIHKLDLLYSLLDSSTHPISISIKEYLKNHYKDLSLKNLINVKTLQAKGMFAKYKNLEDKEFEILGGNQKLIEEFGIKYKFDSQNSVYIFAINKKVIATFELKDEIKDFAKEFVSDSLKNNIDVIMLTGDNENVANYIANEVGIKTVVANINPIQKAKYINKLKEEGHTVVMAGDGVNDSVALSSANVSIAMGNGADISIAVSDIVLLNNSLESLNQAFIISRKTYKFIKQNLTISLIYNLVTIPLAMAGFVIPLVAALSMSLSSLIVVANSLRIKGK</sequence>
<dbReference type="InterPro" id="IPR044492">
    <property type="entry name" value="P_typ_ATPase_HD_dom"/>
</dbReference>
<reference evidence="18 19" key="1">
    <citation type="journal article" date="2010" name="Stand. Genomic Sci.">
        <title>Complete genome sequence of Arcobacter nitrofigilis type strain (CI).</title>
        <authorList>
            <person name="Pati A."/>
            <person name="Gronow S."/>
            <person name="Lapidus A."/>
            <person name="Copeland A."/>
            <person name="Glavina Del Rio T."/>
            <person name="Nolan M."/>
            <person name="Lucas S."/>
            <person name="Tice H."/>
            <person name="Cheng J.F."/>
            <person name="Han C."/>
            <person name="Chertkov O."/>
            <person name="Bruce D."/>
            <person name="Tapia R."/>
            <person name="Goodwin L."/>
            <person name="Pitluck S."/>
            <person name="Liolios K."/>
            <person name="Ivanova N."/>
            <person name="Mavromatis K."/>
            <person name="Chen A."/>
            <person name="Palaniappan K."/>
            <person name="Land M."/>
            <person name="Hauser L."/>
            <person name="Chang Y.J."/>
            <person name="Jeffries C.D."/>
            <person name="Detter J.C."/>
            <person name="Rohde M."/>
            <person name="Goker M."/>
            <person name="Bristow J."/>
            <person name="Eisen J.A."/>
            <person name="Markowitz V."/>
            <person name="Hugenholtz P."/>
            <person name="Klenk H.P."/>
            <person name="Kyrpides N.C."/>
        </authorList>
    </citation>
    <scope>NUCLEOTIDE SEQUENCE [LARGE SCALE GENOMIC DNA]</scope>
    <source>
        <strain evidence="19">ATCC 33309 / DSM 7299 / CCUG 15893 / LMG 7604 / NCTC 12251 / CI</strain>
    </source>
</reference>
<gene>
    <name evidence="18" type="ordered locus">Arnit_0785</name>
</gene>
<evidence type="ECO:0000256" key="7">
    <source>
        <dbReference type="ARBA" id="ARBA00022741"/>
    </source>
</evidence>
<dbReference type="HOGENOM" id="CLU_001771_0_3_7"/>
<dbReference type="Proteomes" id="UP000000939">
    <property type="component" value="Chromosome"/>
</dbReference>
<dbReference type="GO" id="GO:0005886">
    <property type="term" value="C:plasma membrane"/>
    <property type="evidence" value="ECO:0007669"/>
    <property type="project" value="UniProtKB-SubCell"/>
</dbReference>
<keyword evidence="4" id="KW-0597">Phosphoprotein</keyword>
<dbReference type="GO" id="GO:0005524">
    <property type="term" value="F:ATP binding"/>
    <property type="evidence" value="ECO:0007669"/>
    <property type="project" value="UniProtKB-UniRule"/>
</dbReference>
<dbReference type="PRINTS" id="PR00942">
    <property type="entry name" value="CUATPASEI"/>
</dbReference>
<dbReference type="NCBIfam" id="TIGR01511">
    <property type="entry name" value="ATPase-IB1_Cu"/>
    <property type="match status" value="1"/>
</dbReference>